<evidence type="ECO:0000313" key="2">
    <source>
        <dbReference type="Proteomes" id="UP000757435"/>
    </source>
</evidence>
<sequence length="99" mass="10887">MSEAPLKQIPLQFKYVEGQIPTYVNAVIVNLVAEGVIVDFGFFDPFLIKEMQDSLDTGKEPEAATVQSAGRVILGHQLARQLITQIQNALDSAEKSINE</sequence>
<proteinExistence type="predicted"/>
<dbReference type="AlphaFoldDB" id="A0A951QJ54"/>
<protein>
    <submittedName>
        <fullName evidence="1">Uncharacterized protein</fullName>
    </submittedName>
</protein>
<reference evidence="1" key="2">
    <citation type="journal article" date="2022" name="Microbiol. Resour. Announc.">
        <title>Metagenome Sequencing to Explore Phylogenomics of Terrestrial Cyanobacteria.</title>
        <authorList>
            <person name="Ward R.D."/>
            <person name="Stajich J.E."/>
            <person name="Johansen J.R."/>
            <person name="Huntemann M."/>
            <person name="Clum A."/>
            <person name="Foster B."/>
            <person name="Foster B."/>
            <person name="Roux S."/>
            <person name="Palaniappan K."/>
            <person name="Varghese N."/>
            <person name="Mukherjee S."/>
            <person name="Reddy T.B.K."/>
            <person name="Daum C."/>
            <person name="Copeland A."/>
            <person name="Chen I.A."/>
            <person name="Ivanova N.N."/>
            <person name="Kyrpides N.C."/>
            <person name="Shapiro N."/>
            <person name="Eloe-Fadrosh E.A."/>
            <person name="Pietrasiak N."/>
        </authorList>
    </citation>
    <scope>NUCLEOTIDE SEQUENCE</scope>
    <source>
        <strain evidence="1">UHER 2000/2452</strain>
    </source>
</reference>
<accession>A0A951QJ54</accession>
<evidence type="ECO:0000313" key="1">
    <source>
        <dbReference type="EMBL" id="MBW4662193.1"/>
    </source>
</evidence>
<organism evidence="1 2">
    <name type="scientific">Drouetiella hepatica Uher 2000/2452</name>
    <dbReference type="NCBI Taxonomy" id="904376"/>
    <lineage>
        <taxon>Bacteria</taxon>
        <taxon>Bacillati</taxon>
        <taxon>Cyanobacteriota</taxon>
        <taxon>Cyanophyceae</taxon>
        <taxon>Oculatellales</taxon>
        <taxon>Oculatellaceae</taxon>
        <taxon>Drouetiella</taxon>
    </lineage>
</organism>
<dbReference type="Proteomes" id="UP000757435">
    <property type="component" value="Unassembled WGS sequence"/>
</dbReference>
<name>A0A951QJ54_9CYAN</name>
<gene>
    <name evidence="1" type="ORF">KME15_26370</name>
</gene>
<reference evidence="1" key="1">
    <citation type="submission" date="2021-05" db="EMBL/GenBank/DDBJ databases">
        <authorList>
            <person name="Pietrasiak N."/>
            <person name="Ward R."/>
            <person name="Stajich J.E."/>
            <person name="Kurbessoian T."/>
        </authorList>
    </citation>
    <scope>NUCLEOTIDE SEQUENCE</scope>
    <source>
        <strain evidence="1">UHER 2000/2452</strain>
    </source>
</reference>
<comment type="caution">
    <text evidence="1">The sequence shown here is derived from an EMBL/GenBank/DDBJ whole genome shotgun (WGS) entry which is preliminary data.</text>
</comment>
<dbReference type="EMBL" id="JAHHHD010000062">
    <property type="protein sequence ID" value="MBW4662193.1"/>
    <property type="molecule type" value="Genomic_DNA"/>
</dbReference>